<dbReference type="OrthoDB" id="9806939at2"/>
<dbReference type="GO" id="GO:0046914">
    <property type="term" value="F:transition metal ion binding"/>
    <property type="evidence" value="ECO:0007669"/>
    <property type="project" value="TreeGrafter"/>
</dbReference>
<feature type="chain" id="PRO_5015460910" evidence="4">
    <location>
        <begin position="25"/>
        <end position="395"/>
    </location>
</feature>
<dbReference type="InterPro" id="IPR006143">
    <property type="entry name" value="RND_pump_MFP"/>
</dbReference>
<evidence type="ECO:0000256" key="1">
    <source>
        <dbReference type="ARBA" id="ARBA00009477"/>
    </source>
</evidence>
<feature type="compositionally biased region" description="Basic and acidic residues" evidence="3">
    <location>
        <begin position="26"/>
        <end position="57"/>
    </location>
</feature>
<dbReference type="GO" id="GO:0015679">
    <property type="term" value="P:plasma membrane copper ion transport"/>
    <property type="evidence" value="ECO:0007669"/>
    <property type="project" value="TreeGrafter"/>
</dbReference>
<dbReference type="PANTHER" id="PTHR30097:SF15">
    <property type="entry name" value="CATION EFFLUX SYSTEM PROTEIN CUSB"/>
    <property type="match status" value="1"/>
</dbReference>
<keyword evidence="2" id="KW-0813">Transport</keyword>
<accession>A0A2S9VDX6</accession>
<evidence type="ECO:0000313" key="8">
    <source>
        <dbReference type="Proteomes" id="UP000238949"/>
    </source>
</evidence>
<dbReference type="AlphaFoldDB" id="A0A2S9VDX6"/>
<evidence type="ECO:0000256" key="3">
    <source>
        <dbReference type="SAM" id="MobiDB-lite"/>
    </source>
</evidence>
<dbReference type="SUPFAM" id="SSF111369">
    <property type="entry name" value="HlyD-like secretion proteins"/>
    <property type="match status" value="1"/>
</dbReference>
<dbReference type="Gene3D" id="2.40.30.170">
    <property type="match status" value="1"/>
</dbReference>
<evidence type="ECO:0000313" key="7">
    <source>
        <dbReference type="EMBL" id="PRO74636.1"/>
    </source>
</evidence>
<dbReference type="Pfam" id="PF25973">
    <property type="entry name" value="BSH_CzcB"/>
    <property type="match status" value="1"/>
</dbReference>
<evidence type="ECO:0000256" key="4">
    <source>
        <dbReference type="SAM" id="SignalP"/>
    </source>
</evidence>
<sequence>MSHLHKYLAVLSITALFYSSVAPAQEHDHAHEAEQETAAHTEEQAHGHDEEHGHDEQGETTTVSLSDGQRQTADIHLETLQPMTLSEQVYAPGEIKVNGYRSYIVSPRVSSVVTARHAALGEKVKSGQPLVTLFSEEMITAQSQLQQAYVEWQRVSKLGQSAVGEKRFVSARTEYNAANRRLQALGLSAATIARIEQNTNYPLGEYTLTAQTPGLIMTDEFNQGQRIEPGQPLMLLSDEAHLWVEARLSAQDDLHLQPGDQASVVVGDIAAIGTVIQESHTIDPVSRTRTVRLELDNQDHRFHSGMFVDIYFNGPQTDAILAVPQSALMRDADGEWQIFIADDDGDLIPQVVTLGPQYGDWQAISGVKPGQTYVSRGAFFVASEIAKGGFDPHNH</sequence>
<feature type="region of interest" description="Disordered" evidence="3">
    <location>
        <begin position="26"/>
        <end position="68"/>
    </location>
</feature>
<dbReference type="PANTHER" id="PTHR30097">
    <property type="entry name" value="CATION EFFLUX SYSTEM PROTEIN CUSB"/>
    <property type="match status" value="1"/>
</dbReference>
<proteinExistence type="inferred from homology"/>
<reference evidence="8" key="1">
    <citation type="journal article" date="2020" name="Int. J. Syst. Evol. Microbiol.">
        <title>Alteromonas alba sp. nov., a marine bacterium isolated from the seawater of the West Pacific Ocean.</title>
        <authorList>
            <person name="Sun C."/>
            <person name="Wu Y.-H."/>
            <person name="Xamxidin M."/>
            <person name="Cheng H."/>
            <person name="Xu X.-W."/>
        </authorList>
    </citation>
    <scope>NUCLEOTIDE SEQUENCE [LARGE SCALE GENOMIC DNA]</scope>
    <source>
        <strain evidence="8">190</strain>
    </source>
</reference>
<dbReference type="RefSeq" id="WP_105933648.1">
    <property type="nucleotide sequence ID" value="NZ_PVNP01000046.1"/>
</dbReference>
<dbReference type="InterPro" id="IPR058647">
    <property type="entry name" value="BSH_CzcB-like"/>
</dbReference>
<dbReference type="NCBIfam" id="TIGR01730">
    <property type="entry name" value="RND_mfp"/>
    <property type="match status" value="1"/>
</dbReference>
<dbReference type="GO" id="GO:0030288">
    <property type="term" value="C:outer membrane-bounded periplasmic space"/>
    <property type="evidence" value="ECO:0007669"/>
    <property type="project" value="TreeGrafter"/>
</dbReference>
<evidence type="ECO:0000256" key="2">
    <source>
        <dbReference type="ARBA" id="ARBA00022448"/>
    </source>
</evidence>
<feature type="signal peptide" evidence="4">
    <location>
        <begin position="1"/>
        <end position="24"/>
    </location>
</feature>
<name>A0A2S9VDX6_9ALTE</name>
<dbReference type="GO" id="GO:0022857">
    <property type="term" value="F:transmembrane transporter activity"/>
    <property type="evidence" value="ECO:0007669"/>
    <property type="project" value="InterPro"/>
</dbReference>
<dbReference type="Gene3D" id="2.40.420.20">
    <property type="match status" value="1"/>
</dbReference>
<dbReference type="GO" id="GO:0016020">
    <property type="term" value="C:membrane"/>
    <property type="evidence" value="ECO:0007669"/>
    <property type="project" value="InterPro"/>
</dbReference>
<dbReference type="EMBL" id="PVNP01000046">
    <property type="protein sequence ID" value="PRO74636.1"/>
    <property type="molecule type" value="Genomic_DNA"/>
</dbReference>
<dbReference type="InterPro" id="IPR051909">
    <property type="entry name" value="MFP_Cation_Efflux"/>
</dbReference>
<comment type="similarity">
    <text evidence="1">Belongs to the membrane fusion protein (MFP) (TC 8.A.1) family.</text>
</comment>
<evidence type="ECO:0000259" key="6">
    <source>
        <dbReference type="Pfam" id="PF25973"/>
    </source>
</evidence>
<feature type="domain" description="CzcB-like barrel-sandwich hybrid" evidence="6">
    <location>
        <begin position="104"/>
        <end position="238"/>
    </location>
</feature>
<gene>
    <name evidence="7" type="ORF">C6Y40_05120</name>
</gene>
<organism evidence="7 8">
    <name type="scientific">Alteromonas alba</name>
    <dbReference type="NCBI Taxonomy" id="2079529"/>
    <lineage>
        <taxon>Bacteria</taxon>
        <taxon>Pseudomonadati</taxon>
        <taxon>Pseudomonadota</taxon>
        <taxon>Gammaproteobacteria</taxon>
        <taxon>Alteromonadales</taxon>
        <taxon>Alteromonadaceae</taxon>
        <taxon>Alteromonas/Salinimonas group</taxon>
        <taxon>Alteromonas</taxon>
    </lineage>
</organism>
<dbReference type="Proteomes" id="UP000238949">
    <property type="component" value="Unassembled WGS sequence"/>
</dbReference>
<keyword evidence="4" id="KW-0732">Signal</keyword>
<feature type="domain" description="CusB-like beta-barrel" evidence="5">
    <location>
        <begin position="242"/>
        <end position="314"/>
    </location>
</feature>
<keyword evidence="8" id="KW-1185">Reference proteome</keyword>
<dbReference type="Gene3D" id="2.40.50.100">
    <property type="match status" value="1"/>
</dbReference>
<comment type="caution">
    <text evidence="7">The sequence shown here is derived from an EMBL/GenBank/DDBJ whole genome shotgun (WGS) entry which is preliminary data.</text>
</comment>
<protein>
    <submittedName>
        <fullName evidence="7">Efflux transporter periplasmic adaptor subunit</fullName>
    </submittedName>
</protein>
<dbReference type="InterPro" id="IPR058792">
    <property type="entry name" value="Beta-barrel_RND_2"/>
</dbReference>
<evidence type="ECO:0000259" key="5">
    <source>
        <dbReference type="Pfam" id="PF25954"/>
    </source>
</evidence>
<dbReference type="Pfam" id="PF25954">
    <property type="entry name" value="Beta-barrel_RND_2"/>
    <property type="match status" value="1"/>
</dbReference>
<dbReference type="GO" id="GO:0060003">
    <property type="term" value="P:copper ion export"/>
    <property type="evidence" value="ECO:0007669"/>
    <property type="project" value="TreeGrafter"/>
</dbReference>